<dbReference type="Pfam" id="PF11716">
    <property type="entry name" value="MDMPI_N"/>
    <property type="match status" value="1"/>
</dbReference>
<dbReference type="InterPro" id="IPR017520">
    <property type="entry name" value="CHP03086"/>
</dbReference>
<evidence type="ECO:0000313" key="2">
    <source>
        <dbReference type="EMBL" id="MFD1938249.1"/>
    </source>
</evidence>
<dbReference type="NCBIfam" id="TIGR03083">
    <property type="entry name" value="maleylpyruvate isomerase family mycothiol-dependent enzyme"/>
    <property type="match status" value="1"/>
</dbReference>
<name>A0ABW4TD06_9ACTN</name>
<dbReference type="InterPro" id="IPR034660">
    <property type="entry name" value="DinB/YfiT-like"/>
</dbReference>
<comment type="caution">
    <text evidence="2">The sequence shown here is derived from an EMBL/GenBank/DDBJ whole genome shotgun (WGS) entry which is preliminary data.</text>
</comment>
<evidence type="ECO:0000313" key="3">
    <source>
        <dbReference type="Proteomes" id="UP001597368"/>
    </source>
</evidence>
<dbReference type="InterPro" id="IPR017517">
    <property type="entry name" value="Maleyloyr_isom"/>
</dbReference>
<dbReference type="NCBIfam" id="TIGR03086">
    <property type="entry name" value="TIGR03086 family metal-binding protein"/>
    <property type="match status" value="1"/>
</dbReference>
<proteinExistence type="predicted"/>
<feature type="domain" description="Mycothiol-dependent maleylpyruvate isomerase metal-binding" evidence="1">
    <location>
        <begin position="8"/>
        <end position="130"/>
    </location>
</feature>
<keyword evidence="3" id="KW-1185">Reference proteome</keyword>
<dbReference type="Proteomes" id="UP001597368">
    <property type="component" value="Unassembled WGS sequence"/>
</dbReference>
<dbReference type="Gene3D" id="1.20.120.450">
    <property type="entry name" value="dinb family like domain"/>
    <property type="match status" value="1"/>
</dbReference>
<dbReference type="SUPFAM" id="SSF109854">
    <property type="entry name" value="DinB/YfiT-like putative metalloenzymes"/>
    <property type="match status" value="1"/>
</dbReference>
<dbReference type="InterPro" id="IPR024344">
    <property type="entry name" value="MDMPI_metal-binding"/>
</dbReference>
<gene>
    <name evidence="2" type="ORF">ACFSKW_42905</name>
</gene>
<evidence type="ECO:0000259" key="1">
    <source>
        <dbReference type="Pfam" id="PF11716"/>
    </source>
</evidence>
<reference evidence="3" key="1">
    <citation type="journal article" date="2019" name="Int. J. Syst. Evol. Microbiol.">
        <title>The Global Catalogue of Microorganisms (GCM) 10K type strain sequencing project: providing services to taxonomists for standard genome sequencing and annotation.</title>
        <authorList>
            <consortium name="The Broad Institute Genomics Platform"/>
            <consortium name="The Broad Institute Genome Sequencing Center for Infectious Disease"/>
            <person name="Wu L."/>
            <person name="Ma J."/>
        </authorList>
    </citation>
    <scope>NUCLEOTIDE SEQUENCE [LARGE SCALE GENOMIC DNA]</scope>
    <source>
        <strain evidence="3">ICMP 6774ER</strain>
    </source>
</reference>
<organism evidence="2 3">
    <name type="scientific">Nonomuraea mangrovi</name>
    <dbReference type="NCBI Taxonomy" id="2316207"/>
    <lineage>
        <taxon>Bacteria</taxon>
        <taxon>Bacillati</taxon>
        <taxon>Actinomycetota</taxon>
        <taxon>Actinomycetes</taxon>
        <taxon>Streptosporangiales</taxon>
        <taxon>Streptosporangiaceae</taxon>
        <taxon>Nonomuraea</taxon>
    </lineage>
</organism>
<dbReference type="EMBL" id="JBHUFV010000061">
    <property type="protein sequence ID" value="MFD1938249.1"/>
    <property type="molecule type" value="Genomic_DNA"/>
</dbReference>
<protein>
    <submittedName>
        <fullName evidence="2">TIGR03086 family metal-binding protein</fullName>
    </submittedName>
</protein>
<accession>A0ABW4TD06</accession>
<sequence length="196" mass="20624">MSRQILILEQAHDALRTAVQGVTDWTAPTPCSDWNATQVLQHAAGDQIAFAAFLTGGPGPSENPFAPSGRLDTSPQSVLEQALKLSADAWAEISPDAEEVPVPVPPNKMTARLGVGACALDAAVHAWDIAMSSGAPSPLTGELARELLPVARQIVEPLRAYGAYAAALPPRPGDDDVAALLRYLGRHPEAKDGEHE</sequence>
<dbReference type="RefSeq" id="WP_379580130.1">
    <property type="nucleotide sequence ID" value="NZ_JBHUFV010000061.1"/>
</dbReference>